<protein>
    <submittedName>
        <fullName evidence="1">Uncharacterized protein</fullName>
    </submittedName>
</protein>
<comment type="caution">
    <text evidence="1">The sequence shown here is derived from an EMBL/GenBank/DDBJ whole genome shotgun (WGS) entry which is preliminary data.</text>
</comment>
<keyword evidence="2" id="KW-1185">Reference proteome</keyword>
<gene>
    <name evidence="1" type="ORF">ACFOEN_03485</name>
</gene>
<proteinExistence type="predicted"/>
<dbReference type="Proteomes" id="UP001595556">
    <property type="component" value="Unassembled WGS sequence"/>
</dbReference>
<dbReference type="RefSeq" id="WP_377301125.1">
    <property type="nucleotide sequence ID" value="NZ_CP180191.1"/>
</dbReference>
<organism evidence="1 2">
    <name type="scientific">Piscinibacterium candidicorallinum</name>
    <dbReference type="NCBI Taxonomy" id="1793872"/>
    <lineage>
        <taxon>Bacteria</taxon>
        <taxon>Pseudomonadati</taxon>
        <taxon>Pseudomonadota</taxon>
        <taxon>Betaproteobacteria</taxon>
        <taxon>Burkholderiales</taxon>
        <taxon>Piscinibacterium</taxon>
    </lineage>
</organism>
<evidence type="ECO:0000313" key="1">
    <source>
        <dbReference type="EMBL" id="MFC3146700.1"/>
    </source>
</evidence>
<sequence length="621" mass="67188">MNPHTLTRTAHSILVADLEGHGNVLSEMHSAALLELVDTFTGYAAGTESGRKAFPLPTGMGKTSAVVAFIAAMHRLGCVVPVSVAASKVEALCTLKRDLVAHGVPVELIGLKHSVPDASEPSTGSASYPIQLVTHARVRSGRDFDLFGTHDGQDRALCIYDESLMRADAFAFSALSFYASVAVLNIMTATSKEPLLPALLDYLKDAEQRIRAAVASLQDAGDPYSNGTPVQLGELHPDTIEGFKDLIARFGAPIRGWEQNLRDLLTLSQDSLWVIGSEQGDGIVTAREAVPAALRNVVVLDASAPIRELMRLDPSITLVESFEMASLKSFEHVEVNQILSPGGRSTISYSLSADRREASAVVREVASIISEGWDKEAAFLVFTFTRRGSIDLVAELRRGLQRAGIDVAAKTPDGKDRVVFLTWGSETSLNGLEHCTSVIMAGVLHRAHLDLAAMVRGQTGNPAEPTPSARIRELVESEIAHCIYQGASRGSCRRSEGGKARAMRLHFIHRDPAIKTWLDRVMPGAVWSYPEPRYLVKQRADGKTARMLAALLQHLQTIPSGTDEVSSRKVKQALGLPKEKATEHAFTRAGDLLCMQTHGWMKLGRGFIRGAAAHGFEVAET</sequence>
<dbReference type="EMBL" id="JBHRTI010000003">
    <property type="protein sequence ID" value="MFC3146700.1"/>
    <property type="molecule type" value="Genomic_DNA"/>
</dbReference>
<name>A0ABV7GYV8_9BURK</name>
<reference evidence="2" key="1">
    <citation type="journal article" date="2019" name="Int. J. Syst. Evol. Microbiol.">
        <title>The Global Catalogue of Microorganisms (GCM) 10K type strain sequencing project: providing services to taxonomists for standard genome sequencing and annotation.</title>
        <authorList>
            <consortium name="The Broad Institute Genomics Platform"/>
            <consortium name="The Broad Institute Genome Sequencing Center for Infectious Disease"/>
            <person name="Wu L."/>
            <person name="Ma J."/>
        </authorList>
    </citation>
    <scope>NUCLEOTIDE SEQUENCE [LARGE SCALE GENOMIC DNA]</scope>
    <source>
        <strain evidence="2">KCTC 52168</strain>
    </source>
</reference>
<accession>A0ABV7GYV8</accession>
<evidence type="ECO:0000313" key="2">
    <source>
        <dbReference type="Proteomes" id="UP001595556"/>
    </source>
</evidence>